<comment type="caution">
    <text evidence="2">The sequence shown here is derived from an EMBL/GenBank/DDBJ whole genome shotgun (WGS) entry which is preliminary data.</text>
</comment>
<keyword evidence="1" id="KW-0732">Signal</keyword>
<gene>
    <name evidence="2" type="ORF">IFO66_19525</name>
</gene>
<evidence type="ECO:0000313" key="2">
    <source>
        <dbReference type="EMBL" id="MBD8500481.1"/>
    </source>
</evidence>
<proteinExistence type="predicted"/>
<protein>
    <recommendedName>
        <fullName evidence="4">DUF3887 domain-containing protein</fullName>
    </recommendedName>
</protein>
<name>A0ABR9B5M7_9BACL</name>
<feature type="chain" id="PRO_5046304904" description="DUF3887 domain-containing protein" evidence="1">
    <location>
        <begin position="29"/>
        <end position="121"/>
    </location>
</feature>
<dbReference type="Proteomes" id="UP000634529">
    <property type="component" value="Unassembled WGS sequence"/>
</dbReference>
<feature type="signal peptide" evidence="1">
    <location>
        <begin position="1"/>
        <end position="28"/>
    </location>
</feature>
<evidence type="ECO:0000256" key="1">
    <source>
        <dbReference type="SAM" id="SignalP"/>
    </source>
</evidence>
<accession>A0ABR9B5M7</accession>
<sequence length="121" mass="13850">MKMYQRLLTSMIVCLLLFFSFTSSNSLAYSGTFEQDESHYKVVDITKLDKKYIDAVNSAAKKESVLVAKPLVKQILGIDISSYKPVFNTETNQLRLYKKKSAIIGVDFDDFNRINGIYFVQ</sequence>
<keyword evidence="3" id="KW-1185">Reference proteome</keyword>
<reference evidence="2 3" key="1">
    <citation type="submission" date="2020-09" db="EMBL/GenBank/DDBJ databases">
        <title>Paenibacillus sp. CAU 1523 isolated from sand of Haeundae Beach.</title>
        <authorList>
            <person name="Kim W."/>
        </authorList>
    </citation>
    <scope>NUCLEOTIDE SEQUENCE [LARGE SCALE GENOMIC DNA]</scope>
    <source>
        <strain evidence="2 3">CAU 1523</strain>
    </source>
</reference>
<evidence type="ECO:0000313" key="3">
    <source>
        <dbReference type="Proteomes" id="UP000634529"/>
    </source>
</evidence>
<dbReference type="RefSeq" id="WP_192026771.1">
    <property type="nucleotide sequence ID" value="NZ_JACYTN010000023.1"/>
</dbReference>
<dbReference type="EMBL" id="JACYTN010000023">
    <property type="protein sequence ID" value="MBD8500481.1"/>
    <property type="molecule type" value="Genomic_DNA"/>
</dbReference>
<evidence type="ECO:0008006" key="4">
    <source>
        <dbReference type="Google" id="ProtNLM"/>
    </source>
</evidence>
<organism evidence="2 3">
    <name type="scientific">Paenibacillus arenosi</name>
    <dbReference type="NCBI Taxonomy" id="2774142"/>
    <lineage>
        <taxon>Bacteria</taxon>
        <taxon>Bacillati</taxon>
        <taxon>Bacillota</taxon>
        <taxon>Bacilli</taxon>
        <taxon>Bacillales</taxon>
        <taxon>Paenibacillaceae</taxon>
        <taxon>Paenibacillus</taxon>
    </lineage>
</organism>